<gene>
    <name evidence="1" type="primary">NPHP1</name>
    <name evidence="1" type="ORF">CEXT_180081</name>
</gene>
<dbReference type="PANTHER" id="PTHR15176">
    <property type="entry name" value="NEPHROCYSTIN"/>
    <property type="match status" value="1"/>
</dbReference>
<organism evidence="1 2">
    <name type="scientific">Caerostris extrusa</name>
    <name type="common">Bark spider</name>
    <name type="synonym">Caerostris bankana</name>
    <dbReference type="NCBI Taxonomy" id="172846"/>
    <lineage>
        <taxon>Eukaryota</taxon>
        <taxon>Metazoa</taxon>
        <taxon>Ecdysozoa</taxon>
        <taxon>Arthropoda</taxon>
        <taxon>Chelicerata</taxon>
        <taxon>Arachnida</taxon>
        <taxon>Araneae</taxon>
        <taxon>Araneomorphae</taxon>
        <taxon>Entelegynae</taxon>
        <taxon>Araneoidea</taxon>
        <taxon>Araneidae</taxon>
        <taxon>Caerostris</taxon>
    </lineage>
</organism>
<dbReference type="InterPro" id="IPR039687">
    <property type="entry name" value="NPHP1"/>
</dbReference>
<dbReference type="GO" id="GO:0005737">
    <property type="term" value="C:cytoplasm"/>
    <property type="evidence" value="ECO:0007669"/>
    <property type="project" value="TreeGrafter"/>
</dbReference>
<accession>A0AAV4SIM0</accession>
<name>A0AAV4SIM0_CAEEX</name>
<evidence type="ECO:0000313" key="1">
    <source>
        <dbReference type="EMBL" id="GIY33945.1"/>
    </source>
</evidence>
<dbReference type="PANTHER" id="PTHR15176:SF1">
    <property type="entry name" value="NEPHROCYSTIN-1"/>
    <property type="match status" value="1"/>
</dbReference>
<dbReference type="AlphaFoldDB" id="A0AAV4SIM0"/>
<dbReference type="Proteomes" id="UP001054945">
    <property type="component" value="Unassembled WGS sequence"/>
</dbReference>
<reference evidence="1 2" key="1">
    <citation type="submission" date="2021-06" db="EMBL/GenBank/DDBJ databases">
        <title>Caerostris extrusa draft genome.</title>
        <authorList>
            <person name="Kono N."/>
            <person name="Arakawa K."/>
        </authorList>
    </citation>
    <scope>NUCLEOTIDE SEQUENCE [LARGE SCALE GENOMIC DNA]</scope>
</reference>
<feature type="non-terminal residue" evidence="1">
    <location>
        <position position="1"/>
    </location>
</feature>
<evidence type="ECO:0000313" key="2">
    <source>
        <dbReference type="Proteomes" id="UP001054945"/>
    </source>
</evidence>
<dbReference type="GO" id="GO:0005929">
    <property type="term" value="C:cilium"/>
    <property type="evidence" value="ECO:0007669"/>
    <property type="project" value="TreeGrafter"/>
</dbReference>
<keyword evidence="2" id="KW-1185">Reference proteome</keyword>
<comment type="caution">
    <text evidence="1">The sequence shown here is derived from an EMBL/GenBank/DDBJ whole genome shotgun (WGS) entry which is preliminary data.</text>
</comment>
<dbReference type="GO" id="GO:0090251">
    <property type="term" value="P:protein localization involved in establishment of planar polarity"/>
    <property type="evidence" value="ECO:0007669"/>
    <property type="project" value="TreeGrafter"/>
</dbReference>
<sequence>SSGFFKKIKDKQKLPRIVISICDPDRASNQQISYLPSCLLGPWSCITILSLCRKLIAEDLLERSSFDSTERILSPVLASMPHILNEPDLMDALRVSWVAVKKSFNTDDIRMDSTKKKTFRGLFCETVFVIVNSNNLPPYAFGDSTSENARKNEINRFLHIQETYEETLPLTGELEFSPLSLNMLSANIIYLNKGASC</sequence>
<proteinExistence type="predicted"/>
<dbReference type="EMBL" id="BPLR01009711">
    <property type="protein sequence ID" value="GIY33945.1"/>
    <property type="molecule type" value="Genomic_DNA"/>
</dbReference>
<protein>
    <submittedName>
        <fullName evidence="1">Nephrocystin-1</fullName>
    </submittedName>
</protein>